<dbReference type="PANTHER" id="PTHR43772">
    <property type="entry name" value="ENDO-1,4-BETA-XYLANASE"/>
    <property type="match status" value="1"/>
</dbReference>
<keyword evidence="4" id="KW-0119">Carbohydrate metabolism</keyword>
<evidence type="ECO:0000256" key="1">
    <source>
        <dbReference type="ARBA" id="ARBA00009865"/>
    </source>
</evidence>
<dbReference type="RefSeq" id="WP_311684895.1">
    <property type="nucleotide sequence ID" value="NZ_JAVRHM010000012.1"/>
</dbReference>
<dbReference type="PANTHER" id="PTHR43772:SF2">
    <property type="entry name" value="PUTATIVE (AFU_ORTHOLOGUE AFUA_2G04480)-RELATED"/>
    <property type="match status" value="1"/>
</dbReference>
<evidence type="ECO:0000256" key="5">
    <source>
        <dbReference type="ARBA" id="ARBA00023295"/>
    </source>
</evidence>
<dbReference type="Proteomes" id="UP001261624">
    <property type="component" value="Unassembled WGS sequence"/>
</dbReference>
<dbReference type="InterPro" id="IPR023296">
    <property type="entry name" value="Glyco_hydro_beta-prop_sf"/>
</dbReference>
<name>A0ABU3E592_9FLAO</name>
<evidence type="ECO:0000313" key="7">
    <source>
        <dbReference type="EMBL" id="MDT0690402.1"/>
    </source>
</evidence>
<evidence type="ECO:0000256" key="6">
    <source>
        <dbReference type="RuleBase" id="RU361187"/>
    </source>
</evidence>
<dbReference type="InterPro" id="IPR052176">
    <property type="entry name" value="Glycosyl_Hydrlase_43_Enz"/>
</dbReference>
<dbReference type="InterPro" id="IPR006710">
    <property type="entry name" value="Glyco_hydro_43"/>
</dbReference>
<proteinExistence type="inferred from homology"/>
<keyword evidence="2" id="KW-0858">Xylan degradation</keyword>
<dbReference type="Pfam" id="PF04616">
    <property type="entry name" value="Glyco_hydro_43"/>
    <property type="match status" value="1"/>
</dbReference>
<dbReference type="EMBL" id="JAVRHM010000012">
    <property type="protein sequence ID" value="MDT0690402.1"/>
    <property type="molecule type" value="Genomic_DNA"/>
</dbReference>
<evidence type="ECO:0000313" key="8">
    <source>
        <dbReference type="Proteomes" id="UP001261624"/>
    </source>
</evidence>
<evidence type="ECO:0000256" key="4">
    <source>
        <dbReference type="ARBA" id="ARBA00023277"/>
    </source>
</evidence>
<dbReference type="CDD" id="cd18618">
    <property type="entry name" value="GH43_Xsa43E-like"/>
    <property type="match status" value="1"/>
</dbReference>
<evidence type="ECO:0000256" key="3">
    <source>
        <dbReference type="ARBA" id="ARBA00022801"/>
    </source>
</evidence>
<keyword evidence="3 6" id="KW-0378">Hydrolase</keyword>
<accession>A0ABU3E592</accession>
<evidence type="ECO:0000256" key="2">
    <source>
        <dbReference type="ARBA" id="ARBA00022651"/>
    </source>
</evidence>
<reference evidence="7 8" key="1">
    <citation type="submission" date="2023-09" db="EMBL/GenBank/DDBJ databases">
        <authorList>
            <person name="Rey-Velasco X."/>
        </authorList>
    </citation>
    <scope>NUCLEOTIDE SEQUENCE [LARGE SCALE GENOMIC DNA]</scope>
    <source>
        <strain evidence="7 8">F188</strain>
    </source>
</reference>
<protein>
    <submittedName>
        <fullName evidence="7">Glycoside hydrolase family 43 protein</fullName>
    </submittedName>
</protein>
<organism evidence="7 8">
    <name type="scientific">Autumnicola patrickiae</name>
    <dbReference type="NCBI Taxonomy" id="3075591"/>
    <lineage>
        <taxon>Bacteria</taxon>
        <taxon>Pseudomonadati</taxon>
        <taxon>Bacteroidota</taxon>
        <taxon>Flavobacteriia</taxon>
        <taxon>Flavobacteriales</taxon>
        <taxon>Flavobacteriaceae</taxon>
        <taxon>Autumnicola</taxon>
    </lineage>
</organism>
<dbReference type="SUPFAM" id="SSF75005">
    <property type="entry name" value="Arabinanase/levansucrase/invertase"/>
    <property type="match status" value="1"/>
</dbReference>
<keyword evidence="5 6" id="KW-0326">Glycosidase</keyword>
<sequence length="344" mass="38363">MRKPVYTCRTSLVVTALIGILLLGPQLAQAQKYGGNPVIEGMFTADPAPLVHNDTLYLFTGHDEQQPDREGFLMKDWHVFSTTDMHDYTDHGALLSVKDFEWAAANAFASHAVERDGKFYWYVSVTHKDIRVNEGFAIGVAVADHPLGPYKDAKGSAIVTDETPNVIPLNIDPAVYIDDDGQAYLFWGSWGEARMVRLQDNMVEMEGDVQTVELKNFFEAPFVHKKGDTYYMTYAGSGYPSKTEYATSTSITGPWTYQGVLNELLPVSATNHQGIVEFRDNWYFVYHNSQLPTGGVFRRSVSIDKLEYTEDGLLKTVERTDTSVPAIDESGSVIMGTTTNPQDN</sequence>
<comment type="caution">
    <text evidence="7">The sequence shown here is derived from an EMBL/GenBank/DDBJ whole genome shotgun (WGS) entry which is preliminary data.</text>
</comment>
<dbReference type="GO" id="GO:0016787">
    <property type="term" value="F:hydrolase activity"/>
    <property type="evidence" value="ECO:0007669"/>
    <property type="project" value="UniProtKB-KW"/>
</dbReference>
<comment type="similarity">
    <text evidence="1 6">Belongs to the glycosyl hydrolase 43 family.</text>
</comment>
<dbReference type="Gene3D" id="2.115.10.20">
    <property type="entry name" value="Glycosyl hydrolase domain, family 43"/>
    <property type="match status" value="1"/>
</dbReference>
<keyword evidence="2" id="KW-0624">Polysaccharide degradation</keyword>
<keyword evidence="8" id="KW-1185">Reference proteome</keyword>
<gene>
    <name evidence="7" type="ORF">RM549_11435</name>
</gene>